<accession>H6RGH8</accession>
<keyword evidence="1" id="KW-0732">Signal</keyword>
<dbReference type="EMBL" id="FO117599">
    <property type="protein sequence ID" value="CCG00139.1"/>
    <property type="molecule type" value="Genomic_DNA"/>
</dbReference>
<name>H6RGH8_9BACT</name>
<reference evidence="2" key="2">
    <citation type="submission" date="2012-02" db="EMBL/GenBank/DDBJ databases">
        <authorList>
            <person name="Genoscope - CEA"/>
        </authorList>
    </citation>
    <scope>NUCLEOTIDE SEQUENCE</scope>
</reference>
<proteinExistence type="predicted"/>
<protein>
    <submittedName>
        <fullName evidence="2">Secreted protein</fullName>
    </submittedName>
</protein>
<feature type="signal peptide" evidence="1">
    <location>
        <begin position="1"/>
        <end position="24"/>
    </location>
</feature>
<dbReference type="AlphaFoldDB" id="H6RGH8"/>
<feature type="chain" id="PRO_5003606232" evidence="1">
    <location>
        <begin position="25"/>
        <end position="640"/>
    </location>
</feature>
<evidence type="ECO:0000256" key="1">
    <source>
        <dbReference type="SAM" id="SignalP"/>
    </source>
</evidence>
<reference evidence="2" key="1">
    <citation type="journal article" date="2012" name="Environ. Microbiol.">
        <title>Genomic content of uncultured Bacteroidetes from contrasting oceanic provinces in the North Atlantic Ocean.</title>
        <authorList>
            <person name="Gomez-Pereira P.R."/>
            <person name="Schuler M."/>
            <person name="Fuchs B.M."/>
            <person name="Bennke C."/>
            <person name="Teeling H."/>
            <person name="Waldmann J."/>
            <person name="Richter M."/>
            <person name="Barbe V."/>
            <person name="Bataille E."/>
            <person name="Glockner F.O."/>
            <person name="Amann R."/>
        </authorList>
    </citation>
    <scope>NUCLEOTIDE SEQUENCE</scope>
</reference>
<sequence length="640" mass="73731">MTLTMMRIFLLTILLALCSVSSYSQSNRGKAERPPWLSKTWIERTYPSDHFISVIDSVSIKKMKAGEIAKAKVLLDKSLNQEIARMISIKVNMETDQQTRQDDKWDGDGQTSRTTNTFKEKLNITVSAAFQFKFKKDFADKQYQFALRVIDRSVSAAVLIDKAEGLLNNCIAEVEVSIASKSSSSLFEYEKKLDDAKQYWGSAIWLDPNVNHAKYSELAVNLSRLIQQVKEMGSEKKLKEDQGRVIAFMQEDDYSSAVKLVLQLDIIYKNREEIQDLRQNVNTQYRQYVLEINNRKRDSPIYCIEVMGDFLSYFPEDAIVLSTLKKLEGDLFAKAIYEAELAIREENLSLAIKMVRDLEKIKIVNLQEYEQIHRDLKLLRRNGMIKSLEKKWDNKQYTEGWSTIQKLIADNASLLEDAQIISYKKKFGKKCKKLDMSNERDQMAHKFSASIGPEFRSNPSEASNIFNAQPVYEVVSGYTAYTGAIYLRRIKKVSIETKGEKNSDKSKSNLIGLKYSLLDFTTNRMIVEQGDDLMYTYEDSKGWEISLDMYSNDFWHFGVGMRNKGAFSTTIDFSESEYFTTLGFQIPFKGRRSSVAFKADSWLYQSVESDLFFQLSGGVVWNLLFGRTLENRKSISNKYN</sequence>
<gene>
    <name evidence="2" type="ORF">VIS_S3CKB90024</name>
</gene>
<organism evidence="2">
    <name type="scientific">uncultured Flavobacteriia bacterium</name>
    <dbReference type="NCBI Taxonomy" id="212695"/>
    <lineage>
        <taxon>Bacteria</taxon>
        <taxon>Pseudomonadati</taxon>
        <taxon>Bacteroidota</taxon>
        <taxon>Flavobacteriia</taxon>
        <taxon>environmental samples</taxon>
    </lineage>
</organism>
<evidence type="ECO:0000313" key="2">
    <source>
        <dbReference type="EMBL" id="CCG00139.1"/>
    </source>
</evidence>